<dbReference type="Pfam" id="PF01381">
    <property type="entry name" value="HTH_3"/>
    <property type="match status" value="1"/>
</dbReference>
<protein>
    <submittedName>
        <fullName evidence="3">XRE family transcriptional regulator</fullName>
    </submittedName>
</protein>
<reference evidence="3 4" key="1">
    <citation type="submission" date="2018-05" db="EMBL/GenBank/DDBJ databases">
        <title>Genomic Encyclopedia of Type Strains, Phase IV (KMG-IV): sequencing the most valuable type-strain genomes for metagenomic binning, comparative biology and taxonomic classification.</title>
        <authorList>
            <person name="Goeker M."/>
        </authorList>
    </citation>
    <scope>NUCLEOTIDE SEQUENCE [LARGE SCALE GENOMIC DNA]</scope>
    <source>
        <strain evidence="3 4">DSM 44717</strain>
    </source>
</reference>
<dbReference type="RefSeq" id="WP_110038743.1">
    <property type="nucleotide sequence ID" value="NZ_QGTL01000006.1"/>
</dbReference>
<dbReference type="CDD" id="cd02209">
    <property type="entry name" value="cupin_XRE_C"/>
    <property type="match status" value="1"/>
</dbReference>
<dbReference type="Proteomes" id="UP000246410">
    <property type="component" value="Unassembled WGS sequence"/>
</dbReference>
<dbReference type="InterPro" id="IPR013096">
    <property type="entry name" value="Cupin_2"/>
</dbReference>
<comment type="caution">
    <text evidence="3">The sequence shown here is derived from an EMBL/GenBank/DDBJ whole genome shotgun (WGS) entry which is preliminary data.</text>
</comment>
<dbReference type="InterPro" id="IPR011051">
    <property type="entry name" value="RmlC_Cupin_sf"/>
</dbReference>
<proteinExistence type="predicted"/>
<dbReference type="InterPro" id="IPR010982">
    <property type="entry name" value="Lambda_DNA-bd_dom_sf"/>
</dbReference>
<keyword evidence="4" id="KW-1185">Reference proteome</keyword>
<dbReference type="InterPro" id="IPR050807">
    <property type="entry name" value="TransReg_Diox_bact_type"/>
</dbReference>
<dbReference type="GO" id="GO:0003677">
    <property type="term" value="F:DNA binding"/>
    <property type="evidence" value="ECO:0007669"/>
    <property type="project" value="UniProtKB-KW"/>
</dbReference>
<evidence type="ECO:0000313" key="4">
    <source>
        <dbReference type="Proteomes" id="UP000246410"/>
    </source>
</evidence>
<dbReference type="Gene3D" id="1.10.260.40">
    <property type="entry name" value="lambda repressor-like DNA-binding domains"/>
    <property type="match status" value="1"/>
</dbReference>
<dbReference type="InterPro" id="IPR014710">
    <property type="entry name" value="RmlC-like_jellyroll"/>
</dbReference>
<organism evidence="3 4">
    <name type="scientific">Nocardia neocaledoniensis</name>
    <dbReference type="NCBI Taxonomy" id="236511"/>
    <lineage>
        <taxon>Bacteria</taxon>
        <taxon>Bacillati</taxon>
        <taxon>Actinomycetota</taxon>
        <taxon>Actinomycetes</taxon>
        <taxon>Mycobacteriales</taxon>
        <taxon>Nocardiaceae</taxon>
        <taxon>Nocardia</taxon>
    </lineage>
</organism>
<dbReference type="AlphaFoldDB" id="A0A317NI01"/>
<evidence type="ECO:0000256" key="1">
    <source>
        <dbReference type="ARBA" id="ARBA00023125"/>
    </source>
</evidence>
<dbReference type="PANTHER" id="PTHR46797:SF1">
    <property type="entry name" value="METHYLPHOSPHONATE SYNTHASE"/>
    <property type="match status" value="1"/>
</dbReference>
<evidence type="ECO:0000313" key="3">
    <source>
        <dbReference type="EMBL" id="PWV74274.1"/>
    </source>
</evidence>
<dbReference type="SUPFAM" id="SSF51182">
    <property type="entry name" value="RmlC-like cupins"/>
    <property type="match status" value="1"/>
</dbReference>
<dbReference type="Gene3D" id="2.60.120.10">
    <property type="entry name" value="Jelly Rolls"/>
    <property type="match status" value="1"/>
</dbReference>
<dbReference type="SUPFAM" id="SSF47413">
    <property type="entry name" value="lambda repressor-like DNA-binding domains"/>
    <property type="match status" value="1"/>
</dbReference>
<dbReference type="GO" id="GO:0005829">
    <property type="term" value="C:cytosol"/>
    <property type="evidence" value="ECO:0007669"/>
    <property type="project" value="TreeGrafter"/>
</dbReference>
<name>A0A317NI01_9NOCA</name>
<gene>
    <name evidence="3" type="ORF">DFR69_10685</name>
</gene>
<dbReference type="CDD" id="cd00093">
    <property type="entry name" value="HTH_XRE"/>
    <property type="match status" value="1"/>
</dbReference>
<dbReference type="EMBL" id="QGTL01000006">
    <property type="protein sequence ID" value="PWV74274.1"/>
    <property type="molecule type" value="Genomic_DNA"/>
</dbReference>
<accession>A0A317NI01</accession>
<dbReference type="GO" id="GO:0003700">
    <property type="term" value="F:DNA-binding transcription factor activity"/>
    <property type="evidence" value="ECO:0007669"/>
    <property type="project" value="TreeGrafter"/>
</dbReference>
<dbReference type="PROSITE" id="PS50943">
    <property type="entry name" value="HTH_CROC1"/>
    <property type="match status" value="1"/>
</dbReference>
<dbReference type="SMART" id="SM00530">
    <property type="entry name" value="HTH_XRE"/>
    <property type="match status" value="1"/>
</dbReference>
<sequence length="192" mass="21337">MEDQPGVGAVIDQIAPRLRRARARRGRSLAELARLTGLSTSTLSRLESGQRKPSLELLLPITVALGVPLDEIVAAPRVLVAREPPRRAGRTLIPLSRRRSGPRADKVIVPAHDDEPYPRVHDGYEWLFVLRGHLRVRLGEHEVVLGPGEVAEFDCRIPHWFGAAHGREVEILSLFGRHGERPRVRARGARPG</sequence>
<feature type="domain" description="HTH cro/C1-type" evidence="2">
    <location>
        <begin position="18"/>
        <end position="72"/>
    </location>
</feature>
<keyword evidence="1" id="KW-0238">DNA-binding</keyword>
<evidence type="ECO:0000259" key="2">
    <source>
        <dbReference type="PROSITE" id="PS50943"/>
    </source>
</evidence>
<dbReference type="PANTHER" id="PTHR46797">
    <property type="entry name" value="HTH-TYPE TRANSCRIPTIONAL REGULATOR"/>
    <property type="match status" value="1"/>
</dbReference>
<dbReference type="InterPro" id="IPR001387">
    <property type="entry name" value="Cro/C1-type_HTH"/>
</dbReference>
<dbReference type="Pfam" id="PF07883">
    <property type="entry name" value="Cupin_2"/>
    <property type="match status" value="1"/>
</dbReference>